<reference evidence="1 2" key="1">
    <citation type="submission" date="2015-12" db="EMBL/GenBank/DDBJ databases">
        <title>Draft genome sequence of Moniliophthora roreri, the causal agent of frosty pod rot of cacao.</title>
        <authorList>
            <person name="Aime M.C."/>
            <person name="Diaz-Valderrama J.R."/>
            <person name="Kijpornyongpan T."/>
            <person name="Phillips-Mora W."/>
        </authorList>
    </citation>
    <scope>NUCLEOTIDE SEQUENCE [LARGE SCALE GENOMIC DNA]</scope>
    <source>
        <strain evidence="1 2">MCA 2952</strain>
    </source>
</reference>
<protein>
    <submittedName>
        <fullName evidence="1">Uncharacterized protein</fullName>
    </submittedName>
</protein>
<evidence type="ECO:0000313" key="2">
    <source>
        <dbReference type="Proteomes" id="UP000054988"/>
    </source>
</evidence>
<dbReference type="Proteomes" id="UP000054988">
    <property type="component" value="Unassembled WGS sequence"/>
</dbReference>
<comment type="caution">
    <text evidence="1">The sequence shown here is derived from an EMBL/GenBank/DDBJ whole genome shotgun (WGS) entry which is preliminary data.</text>
</comment>
<accession>A0A0W0FG10</accession>
<dbReference type="EMBL" id="LATX01001994">
    <property type="protein sequence ID" value="KTB35277.1"/>
    <property type="molecule type" value="Genomic_DNA"/>
</dbReference>
<gene>
    <name evidence="1" type="ORF">WG66_12144</name>
</gene>
<evidence type="ECO:0000313" key="1">
    <source>
        <dbReference type="EMBL" id="KTB35277.1"/>
    </source>
</evidence>
<proteinExistence type="predicted"/>
<organism evidence="1 2">
    <name type="scientific">Moniliophthora roreri</name>
    <name type="common">Frosty pod rot fungus</name>
    <name type="synonym">Monilia roreri</name>
    <dbReference type="NCBI Taxonomy" id="221103"/>
    <lineage>
        <taxon>Eukaryota</taxon>
        <taxon>Fungi</taxon>
        <taxon>Dikarya</taxon>
        <taxon>Basidiomycota</taxon>
        <taxon>Agaricomycotina</taxon>
        <taxon>Agaricomycetes</taxon>
        <taxon>Agaricomycetidae</taxon>
        <taxon>Agaricales</taxon>
        <taxon>Marasmiineae</taxon>
        <taxon>Marasmiaceae</taxon>
        <taxon>Moniliophthora</taxon>
    </lineage>
</organism>
<dbReference type="AlphaFoldDB" id="A0A0W0FG10"/>
<name>A0A0W0FG10_MONRR</name>
<sequence length="18" mass="1746">MGSGLALLSTIGLVDVTV</sequence>